<sequence length="59" mass="6576">MVTTLIILGFLLLGLGEYKLYRKQMQLSNMVSEGLMQIKEGQDGTILPSVQPPLLPTQE</sequence>
<accession>A0A1F7I4Q3</accession>
<dbReference type="EMBL" id="MGAC01000016">
    <property type="protein sequence ID" value="OGK38355.1"/>
    <property type="molecule type" value="Genomic_DNA"/>
</dbReference>
<comment type="caution">
    <text evidence="1">The sequence shown here is derived from an EMBL/GenBank/DDBJ whole genome shotgun (WGS) entry which is preliminary data.</text>
</comment>
<dbReference type="Proteomes" id="UP000176803">
    <property type="component" value="Unassembled WGS sequence"/>
</dbReference>
<evidence type="ECO:0000313" key="2">
    <source>
        <dbReference type="Proteomes" id="UP000176803"/>
    </source>
</evidence>
<name>A0A1F7I4Q3_9BACT</name>
<reference evidence="1 2" key="1">
    <citation type="journal article" date="2016" name="Nat. Commun.">
        <title>Thousands of microbial genomes shed light on interconnected biogeochemical processes in an aquifer system.</title>
        <authorList>
            <person name="Anantharaman K."/>
            <person name="Brown C.T."/>
            <person name="Hug L.A."/>
            <person name="Sharon I."/>
            <person name="Castelle C.J."/>
            <person name="Probst A.J."/>
            <person name="Thomas B.C."/>
            <person name="Singh A."/>
            <person name="Wilkins M.J."/>
            <person name="Karaoz U."/>
            <person name="Brodie E.L."/>
            <person name="Williams K.H."/>
            <person name="Hubbard S.S."/>
            <person name="Banfield J.F."/>
        </authorList>
    </citation>
    <scope>NUCLEOTIDE SEQUENCE [LARGE SCALE GENOMIC DNA]</scope>
</reference>
<dbReference type="AlphaFoldDB" id="A0A1F7I4Q3"/>
<gene>
    <name evidence="1" type="ORF">A3F03_01355</name>
</gene>
<organism evidence="1 2">
    <name type="scientific">Candidatus Roizmanbacteria bacterium RIFCSPHIGHO2_12_FULL_41_11</name>
    <dbReference type="NCBI Taxonomy" id="1802052"/>
    <lineage>
        <taxon>Bacteria</taxon>
        <taxon>Candidatus Roizmaniibacteriota</taxon>
    </lineage>
</organism>
<protein>
    <submittedName>
        <fullName evidence="1">Uncharacterized protein</fullName>
    </submittedName>
</protein>
<proteinExistence type="predicted"/>
<evidence type="ECO:0000313" key="1">
    <source>
        <dbReference type="EMBL" id="OGK38355.1"/>
    </source>
</evidence>